<keyword evidence="4 8" id="KW-0747">Spliceosome</keyword>
<evidence type="ECO:0000256" key="1">
    <source>
        <dbReference type="ARBA" id="ARBA00004123"/>
    </source>
</evidence>
<evidence type="ECO:0000256" key="2">
    <source>
        <dbReference type="ARBA" id="ARBA00022664"/>
    </source>
</evidence>
<evidence type="ECO:0000256" key="3">
    <source>
        <dbReference type="ARBA" id="ARBA00022723"/>
    </source>
</evidence>
<protein>
    <recommendedName>
        <fullName evidence="8">Splicing factor YJU2</fullName>
    </recommendedName>
</protein>
<evidence type="ECO:0000256" key="7">
    <source>
        <dbReference type="ARBA" id="ARBA00023242"/>
    </source>
</evidence>
<sequence length="317" mass="36950">MTERKVLNKYYPPDFDPSKLPRVRRERNAVFEIRIMAPFNMRCNNCGEYIYKGKKFNSRKEDVPNERYLDLYIYRFYIKCPRCVSEIAFKTDPENADYKLEAGATRNFEALRTAEILAKKEEEKMKEEEDNNPMKVLENRTKASQKEMENLEVLEEIKQQNSRHAKMDHEDIINLHQAYGEQLKKLQDEEDEKLIQSLFKKKEPIIKRLSDNDDQEEISISKKLKLGNSPSDVLLSNTEIKKPEKATLLSNRKNISSFIKRKDPKAEKKPVKLTVKKEDGEDSKKIDTIELKNESKAPVPGCLSLLSGYCNTSSDSE</sequence>
<dbReference type="OrthoDB" id="674963at2759"/>
<proteinExistence type="inferred from homology"/>
<dbReference type="Pfam" id="PF04502">
    <property type="entry name" value="Saf4_Yju2"/>
    <property type="match status" value="1"/>
</dbReference>
<evidence type="ECO:0000256" key="4">
    <source>
        <dbReference type="ARBA" id="ARBA00022728"/>
    </source>
</evidence>
<organism evidence="11 12">
    <name type="scientific">Dimorphilus gyrociliatus</name>
    <dbReference type="NCBI Taxonomy" id="2664684"/>
    <lineage>
        <taxon>Eukaryota</taxon>
        <taxon>Metazoa</taxon>
        <taxon>Spiralia</taxon>
        <taxon>Lophotrochozoa</taxon>
        <taxon>Annelida</taxon>
        <taxon>Polychaeta</taxon>
        <taxon>Polychaeta incertae sedis</taxon>
        <taxon>Dinophilidae</taxon>
        <taxon>Dimorphilus</taxon>
    </lineage>
</organism>
<dbReference type="HAMAP" id="MF_03226">
    <property type="entry name" value="YJU2"/>
    <property type="match status" value="1"/>
</dbReference>
<dbReference type="GO" id="GO:0071006">
    <property type="term" value="C:U2-type catalytic step 1 spliceosome"/>
    <property type="evidence" value="ECO:0007669"/>
    <property type="project" value="UniProtKB-UniRule"/>
</dbReference>
<feature type="coiled-coil region" evidence="9">
    <location>
        <begin position="111"/>
        <end position="189"/>
    </location>
</feature>
<dbReference type="GO" id="GO:0000349">
    <property type="term" value="P:generation of catalytic spliceosome for first transesterification step"/>
    <property type="evidence" value="ECO:0007669"/>
    <property type="project" value="UniProtKB-UniRule"/>
</dbReference>
<feature type="compositionally biased region" description="Basic and acidic residues" evidence="10">
    <location>
        <begin position="260"/>
        <end position="282"/>
    </location>
</feature>
<feature type="region of interest" description="Disordered" evidence="10">
    <location>
        <begin position="259"/>
        <end position="282"/>
    </location>
</feature>
<keyword evidence="2" id="KW-0507">mRNA processing</keyword>
<evidence type="ECO:0000256" key="5">
    <source>
        <dbReference type="ARBA" id="ARBA00022833"/>
    </source>
</evidence>
<reference evidence="11 12" key="1">
    <citation type="submission" date="2020-08" db="EMBL/GenBank/DDBJ databases">
        <authorList>
            <person name="Hejnol A."/>
        </authorList>
    </citation>
    <scope>NUCLEOTIDE SEQUENCE [LARGE SCALE GENOMIC DNA]</scope>
</reference>
<keyword evidence="5 8" id="KW-0862">Zinc</keyword>
<evidence type="ECO:0000256" key="9">
    <source>
        <dbReference type="SAM" id="Coils"/>
    </source>
</evidence>
<evidence type="ECO:0000256" key="8">
    <source>
        <dbReference type="HAMAP-Rule" id="MF_03226"/>
    </source>
</evidence>
<evidence type="ECO:0000256" key="10">
    <source>
        <dbReference type="SAM" id="MobiDB-lite"/>
    </source>
</evidence>
<feature type="binding site" evidence="8">
    <location>
        <position position="80"/>
    </location>
    <ligand>
        <name>Zn(2+)</name>
        <dbReference type="ChEBI" id="CHEBI:29105"/>
    </ligand>
</feature>
<gene>
    <name evidence="11" type="ORF">DGYR_LOCUS460</name>
</gene>
<comment type="subcellular location">
    <subcellularLocation>
        <location evidence="1 8">Nucleus</location>
    </subcellularLocation>
</comment>
<keyword evidence="3 8" id="KW-0479">Metal-binding</keyword>
<evidence type="ECO:0000313" key="12">
    <source>
        <dbReference type="Proteomes" id="UP000549394"/>
    </source>
</evidence>
<evidence type="ECO:0000313" key="11">
    <source>
        <dbReference type="EMBL" id="CAD5111128.1"/>
    </source>
</evidence>
<dbReference type="InterPro" id="IPR043701">
    <property type="entry name" value="Yju2"/>
</dbReference>
<keyword evidence="7 8" id="KW-0539">Nucleus</keyword>
<name>A0A7I8V7G2_9ANNE</name>
<keyword evidence="12" id="KW-1185">Reference proteome</keyword>
<keyword evidence="9" id="KW-0175">Coiled coil</keyword>
<comment type="similarity">
    <text evidence="8">Belongs to the CWC16 family. YJU2 subfamily.</text>
</comment>
<comment type="function">
    <text evidence="8">Part of the spliceosome which catalyzes two sequential transesterification reactions, first the excision of the non-coding intron from pre-mRNA and then the ligation of the coding exons to form the mature mRNA. Plays a role in stabilizing the structure of the spliceosome catalytic core and docking of the branch helix into the active site, producing 5'-exon and lariat intron-3'-intermediates.</text>
</comment>
<dbReference type="Proteomes" id="UP000549394">
    <property type="component" value="Unassembled WGS sequence"/>
</dbReference>
<comment type="subunit">
    <text evidence="8">Component of the spliceosome. Present in the activated B complex, the catalytically activated B* complex which catalyzes the branching, the catalytic step 1 C complex catalyzing the exon ligation, and the postcatalytic P complex containing the ligated exons (mRNA) and the excised lariat intron.</text>
</comment>
<keyword evidence="6" id="KW-0508">mRNA splicing</keyword>
<dbReference type="InterPro" id="IPR007590">
    <property type="entry name" value="Saf4/Yju2"/>
</dbReference>
<feature type="binding site" evidence="8">
    <location>
        <position position="46"/>
    </location>
    <ligand>
        <name>Zn(2+)</name>
        <dbReference type="ChEBI" id="CHEBI:29105"/>
    </ligand>
</feature>
<comment type="caution">
    <text evidence="11">The sequence shown here is derived from an EMBL/GenBank/DDBJ whole genome shotgun (WGS) entry which is preliminary data.</text>
</comment>
<dbReference type="EMBL" id="CAJFCJ010000001">
    <property type="protein sequence ID" value="CAD5111128.1"/>
    <property type="molecule type" value="Genomic_DNA"/>
</dbReference>
<feature type="binding site" evidence="8">
    <location>
        <position position="43"/>
    </location>
    <ligand>
        <name>Zn(2+)</name>
        <dbReference type="ChEBI" id="CHEBI:29105"/>
    </ligand>
</feature>
<accession>A0A7I8V7G2</accession>
<dbReference type="PANTHER" id="PTHR12111:SF1">
    <property type="entry name" value="SPLICING FACTOR YJU2"/>
    <property type="match status" value="1"/>
</dbReference>
<feature type="binding site" evidence="8">
    <location>
        <position position="83"/>
    </location>
    <ligand>
        <name>Zn(2+)</name>
        <dbReference type="ChEBI" id="CHEBI:29105"/>
    </ligand>
</feature>
<dbReference type="PANTHER" id="PTHR12111">
    <property type="entry name" value="SPLICING FACTOR YJU2"/>
    <property type="match status" value="1"/>
</dbReference>
<evidence type="ECO:0000256" key="6">
    <source>
        <dbReference type="ARBA" id="ARBA00023187"/>
    </source>
</evidence>
<dbReference type="AlphaFoldDB" id="A0A7I8V7G2"/>
<dbReference type="GO" id="GO:0046872">
    <property type="term" value="F:metal ion binding"/>
    <property type="evidence" value="ECO:0007669"/>
    <property type="project" value="UniProtKB-KW"/>
</dbReference>